<keyword evidence="3" id="KW-1185">Reference proteome</keyword>
<feature type="transmembrane region" description="Helical" evidence="1">
    <location>
        <begin position="12"/>
        <end position="30"/>
    </location>
</feature>
<reference evidence="2" key="1">
    <citation type="submission" date="2020-06" db="EMBL/GenBank/DDBJ databases">
        <authorList>
            <consortium name="Wellcome Sanger Institute Data Sharing"/>
        </authorList>
    </citation>
    <scope>NUCLEOTIDE SEQUENCE [LARGE SCALE GENOMIC DNA]</scope>
</reference>
<proteinExistence type="predicted"/>
<reference evidence="2" key="3">
    <citation type="submission" date="2025-09" db="UniProtKB">
        <authorList>
            <consortium name="Ensembl"/>
        </authorList>
    </citation>
    <scope>IDENTIFICATION</scope>
</reference>
<dbReference type="Proteomes" id="UP000694680">
    <property type="component" value="Chromosome 1"/>
</dbReference>
<organism evidence="2 3">
    <name type="scientific">Gouania willdenowi</name>
    <name type="common">Blunt-snouted clingfish</name>
    <name type="synonym">Lepadogaster willdenowi</name>
    <dbReference type="NCBI Taxonomy" id="441366"/>
    <lineage>
        <taxon>Eukaryota</taxon>
        <taxon>Metazoa</taxon>
        <taxon>Chordata</taxon>
        <taxon>Craniata</taxon>
        <taxon>Vertebrata</taxon>
        <taxon>Euteleostomi</taxon>
        <taxon>Actinopterygii</taxon>
        <taxon>Neopterygii</taxon>
        <taxon>Teleostei</taxon>
        <taxon>Neoteleostei</taxon>
        <taxon>Acanthomorphata</taxon>
        <taxon>Ovalentaria</taxon>
        <taxon>Blenniimorphae</taxon>
        <taxon>Blenniiformes</taxon>
        <taxon>Gobiesocoidei</taxon>
        <taxon>Gobiesocidae</taxon>
        <taxon>Gobiesocinae</taxon>
        <taxon>Gouania</taxon>
    </lineage>
</organism>
<keyword evidence="1" id="KW-1133">Transmembrane helix</keyword>
<sequence length="69" mass="7936">MDLPFSSFELTFILIAFFVLTLFILASVCIQPQPDHPEAMKLKKKNLRLVNKLETISTQLFCVIYCVTL</sequence>
<reference evidence="2" key="2">
    <citation type="submission" date="2025-08" db="UniProtKB">
        <authorList>
            <consortium name="Ensembl"/>
        </authorList>
    </citation>
    <scope>IDENTIFICATION</scope>
</reference>
<dbReference type="AlphaFoldDB" id="A0A8C5HCJ5"/>
<evidence type="ECO:0000313" key="2">
    <source>
        <dbReference type="Ensembl" id="ENSGWIP00000042059.1"/>
    </source>
</evidence>
<evidence type="ECO:0000313" key="3">
    <source>
        <dbReference type="Proteomes" id="UP000694680"/>
    </source>
</evidence>
<keyword evidence="1" id="KW-0472">Membrane</keyword>
<protein>
    <submittedName>
        <fullName evidence="2">Uncharacterized protein</fullName>
    </submittedName>
</protein>
<dbReference type="Ensembl" id="ENSGWIT00000045651.1">
    <property type="protein sequence ID" value="ENSGWIP00000042059.1"/>
    <property type="gene ID" value="ENSGWIG00000021112.1"/>
</dbReference>
<evidence type="ECO:0000256" key="1">
    <source>
        <dbReference type="SAM" id="Phobius"/>
    </source>
</evidence>
<name>A0A8C5HCJ5_GOUWI</name>
<accession>A0A8C5HCJ5</accession>
<keyword evidence="1" id="KW-0812">Transmembrane</keyword>